<dbReference type="GO" id="GO:0017148">
    <property type="term" value="P:negative regulation of translation"/>
    <property type="evidence" value="ECO:0007669"/>
    <property type="project" value="UniProtKB-UniRule"/>
</dbReference>
<evidence type="ECO:0000313" key="9">
    <source>
        <dbReference type="Proteomes" id="UP000261079"/>
    </source>
</evidence>
<accession>A0A2A7BDW0</accession>
<comment type="subunit">
    <text evidence="2">Interacts with ribosomal protein uL14 (rplN).</text>
</comment>
<organism evidence="4 7">
    <name type="scientific">Faecalibacterium prausnitzii</name>
    <dbReference type="NCBI Taxonomy" id="853"/>
    <lineage>
        <taxon>Bacteria</taxon>
        <taxon>Bacillati</taxon>
        <taxon>Bacillota</taxon>
        <taxon>Clostridia</taxon>
        <taxon>Eubacteriales</taxon>
        <taxon>Oscillospiraceae</taxon>
        <taxon>Faecalibacterium</taxon>
    </lineage>
</organism>
<dbReference type="GO" id="GO:0090071">
    <property type="term" value="P:negative regulation of ribosome biogenesis"/>
    <property type="evidence" value="ECO:0007669"/>
    <property type="project" value="UniProtKB-UniRule"/>
</dbReference>
<dbReference type="Proteomes" id="UP000220438">
    <property type="component" value="Unassembled WGS sequence"/>
</dbReference>
<dbReference type="Pfam" id="PF02410">
    <property type="entry name" value="RsfS"/>
    <property type="match status" value="1"/>
</dbReference>
<dbReference type="AlphaFoldDB" id="A0A2A7BDW0"/>
<comment type="subcellular location">
    <subcellularLocation>
        <location evidence="2">Cytoplasm</location>
    </subcellularLocation>
</comment>
<dbReference type="RefSeq" id="WP_097770834.1">
    <property type="nucleotide sequence ID" value="NZ_CABVEL010000003.1"/>
</dbReference>
<dbReference type="GO" id="GO:0043023">
    <property type="term" value="F:ribosomal large subunit binding"/>
    <property type="evidence" value="ECO:0007669"/>
    <property type="project" value="TreeGrafter"/>
</dbReference>
<dbReference type="Proteomes" id="UP000223709">
    <property type="component" value="Chromosome"/>
</dbReference>
<evidence type="ECO:0000256" key="2">
    <source>
        <dbReference type="HAMAP-Rule" id="MF_01477"/>
    </source>
</evidence>
<dbReference type="EMBL" id="QVEQ01000006">
    <property type="protein sequence ID" value="RGB71038.1"/>
    <property type="molecule type" value="Genomic_DNA"/>
</dbReference>
<dbReference type="EMBL" id="CP023819">
    <property type="protein sequence ID" value="ATL89577.1"/>
    <property type="molecule type" value="Genomic_DNA"/>
</dbReference>
<reference evidence="4 7" key="1">
    <citation type="journal article" date="2017" name="Front. Microbiol.">
        <title>New Insights into the Diversity of the Genus Faecalibacterium.</title>
        <authorList>
            <person name="Benevides L."/>
            <person name="Burman S."/>
            <person name="Martin R."/>
            <person name="Robert V."/>
            <person name="Thomas M."/>
            <person name="Miquel S."/>
            <person name="Chain F."/>
            <person name="Sokol H."/>
            <person name="Bermudez-Humaran L.G."/>
            <person name="Morrison M."/>
            <person name="Langella P."/>
            <person name="Azevedo V.A."/>
            <person name="Chatel J.M."/>
            <person name="Soares S."/>
        </authorList>
    </citation>
    <scope>NUCLEOTIDE SEQUENCE [LARGE SCALE GENOMIC DNA]</scope>
    <source>
        <strain evidence="4 7">AHMP21</strain>
    </source>
</reference>
<dbReference type="Proteomes" id="UP000261140">
    <property type="component" value="Unassembled WGS sequence"/>
</dbReference>
<comment type="function">
    <text evidence="2">Functions as a ribosomal silencing factor. Interacts with ribosomal protein uL14 (rplN), blocking formation of intersubunit bridge B8. Prevents association of the 30S and 50S ribosomal subunits and the formation of functional ribosomes, thus repressing translation.</text>
</comment>
<reference evidence="3 8" key="2">
    <citation type="submission" date="2017-10" db="EMBL/GenBank/DDBJ databases">
        <title>Complete Genome Sequence of Faecalibacterium prausnitzii isolated from the gut of healthy adult Indian.</title>
        <authorList>
            <person name="Bag S."/>
            <person name="Ghosh T.S."/>
            <person name="Das B."/>
        </authorList>
    </citation>
    <scope>NUCLEOTIDE SEQUENCE [LARGE SCALE GENOMIC DNA]</scope>
    <source>
        <strain evidence="3 8">Indica</strain>
    </source>
</reference>
<reference evidence="9 10" key="3">
    <citation type="submission" date="2018-08" db="EMBL/GenBank/DDBJ databases">
        <title>A genome reference for cultivated species of the human gut microbiota.</title>
        <authorList>
            <person name="Zou Y."/>
            <person name="Xue W."/>
            <person name="Luo G."/>
        </authorList>
    </citation>
    <scope>NUCLEOTIDE SEQUENCE [LARGE SCALE GENOMIC DNA]</scope>
    <source>
        <strain evidence="5 10">AF36-11AT</strain>
        <strain evidence="6 9">AM42-11AC</strain>
    </source>
</reference>
<gene>
    <name evidence="2 4" type="primary">rsfS</name>
    <name evidence="4" type="ORF">CHR61_07075</name>
    <name evidence="3" type="ORF">CRH10_04275</name>
    <name evidence="6" type="ORF">DW905_00540</name>
    <name evidence="5" type="ORF">DWZ89_08370</name>
</gene>
<proteinExistence type="inferred from homology"/>
<dbReference type="Proteomes" id="UP000261079">
    <property type="component" value="Unassembled WGS sequence"/>
</dbReference>
<dbReference type="NCBIfam" id="TIGR00090">
    <property type="entry name" value="rsfS_iojap_ybeB"/>
    <property type="match status" value="1"/>
</dbReference>
<dbReference type="SUPFAM" id="SSF81301">
    <property type="entry name" value="Nucleotidyltransferase"/>
    <property type="match status" value="1"/>
</dbReference>
<dbReference type="GO" id="GO:0042256">
    <property type="term" value="P:cytosolic ribosome assembly"/>
    <property type="evidence" value="ECO:0007669"/>
    <property type="project" value="UniProtKB-UniRule"/>
</dbReference>
<name>A0A2A7BDW0_9FIRM</name>
<dbReference type="EMBL" id="NOUW01000018">
    <property type="protein sequence ID" value="PDX89546.1"/>
    <property type="molecule type" value="Genomic_DNA"/>
</dbReference>
<evidence type="ECO:0000313" key="10">
    <source>
        <dbReference type="Proteomes" id="UP000261140"/>
    </source>
</evidence>
<protein>
    <recommendedName>
        <fullName evidence="2">Ribosomal silencing factor RsfS</fullName>
    </recommendedName>
</protein>
<evidence type="ECO:0000313" key="3">
    <source>
        <dbReference type="EMBL" id="ATL89577.1"/>
    </source>
</evidence>
<dbReference type="Gene3D" id="3.30.460.10">
    <property type="entry name" value="Beta Polymerase, domain 2"/>
    <property type="match status" value="1"/>
</dbReference>
<keyword evidence="2" id="KW-0678">Repressor</keyword>
<evidence type="ECO:0000313" key="5">
    <source>
        <dbReference type="EMBL" id="RGB71038.1"/>
    </source>
</evidence>
<dbReference type="HAMAP" id="MF_01477">
    <property type="entry name" value="Iojap_RsfS"/>
    <property type="match status" value="1"/>
</dbReference>
<keyword evidence="2" id="KW-0963">Cytoplasm</keyword>
<dbReference type="EMBL" id="QVEZ01000001">
    <property type="protein sequence ID" value="RGC07109.1"/>
    <property type="molecule type" value="Genomic_DNA"/>
</dbReference>
<dbReference type="InterPro" id="IPR043519">
    <property type="entry name" value="NT_sf"/>
</dbReference>
<evidence type="ECO:0000313" key="7">
    <source>
        <dbReference type="Proteomes" id="UP000220438"/>
    </source>
</evidence>
<dbReference type="InterPro" id="IPR004394">
    <property type="entry name" value="Iojap/RsfS/C7orf30"/>
</dbReference>
<dbReference type="GO" id="GO:0005737">
    <property type="term" value="C:cytoplasm"/>
    <property type="evidence" value="ECO:0007669"/>
    <property type="project" value="UniProtKB-SubCell"/>
</dbReference>
<dbReference type="PANTHER" id="PTHR21043">
    <property type="entry name" value="IOJAP SUPERFAMILY ORTHOLOG"/>
    <property type="match status" value="1"/>
</dbReference>
<comment type="similarity">
    <text evidence="1 2">Belongs to the Iojap/RsfS family.</text>
</comment>
<sequence length="126" mass="14224">MENKIDSKTLAIEIAKVLDKKKAQDVRVLKVESLTVLTDYFVIASGTSTTQVGALADEVEYELSQKGIEPYTTEGFDSKNWVLLDYSSVIVHVFVPNTRTYYDLEHLWADGEPMDISEYLTPENSL</sequence>
<evidence type="ECO:0000313" key="8">
    <source>
        <dbReference type="Proteomes" id="UP000223709"/>
    </source>
</evidence>
<evidence type="ECO:0000313" key="4">
    <source>
        <dbReference type="EMBL" id="PDX89546.1"/>
    </source>
</evidence>
<evidence type="ECO:0000256" key="1">
    <source>
        <dbReference type="ARBA" id="ARBA00010574"/>
    </source>
</evidence>
<evidence type="ECO:0000313" key="6">
    <source>
        <dbReference type="EMBL" id="RGC07109.1"/>
    </source>
</evidence>
<dbReference type="PANTHER" id="PTHR21043:SF0">
    <property type="entry name" value="MITOCHONDRIAL ASSEMBLY OF RIBOSOMAL LARGE SUBUNIT PROTEIN 1"/>
    <property type="match status" value="1"/>
</dbReference>
<keyword evidence="2" id="KW-0810">Translation regulation</keyword>